<sequence length="113" mass="11582">MAPCSWSPVPTFGVQVSVCGLEFSAFYGPACPGCAAADVSGKTCGVSSACGLPEWLGGGTGHRSRVEQRRPLPSLEASAAGRGRVVACLLLQRPRCVHPLIAKGSTKKLSGRG</sequence>
<reference evidence="1" key="1">
    <citation type="submission" date="2020-05" db="EMBL/GenBank/DDBJ databases">
        <title>Large-scale comparative analyses of tick genomes elucidate their genetic diversity and vector capacities.</title>
        <authorList>
            <person name="Jia N."/>
            <person name="Wang J."/>
            <person name="Shi W."/>
            <person name="Du L."/>
            <person name="Sun Y."/>
            <person name="Zhan W."/>
            <person name="Jiang J."/>
            <person name="Wang Q."/>
            <person name="Zhang B."/>
            <person name="Ji P."/>
            <person name="Sakyi L.B."/>
            <person name="Cui X."/>
            <person name="Yuan T."/>
            <person name="Jiang B."/>
            <person name="Yang W."/>
            <person name="Lam T.T.-Y."/>
            <person name="Chang Q."/>
            <person name="Ding S."/>
            <person name="Wang X."/>
            <person name="Zhu J."/>
            <person name="Ruan X."/>
            <person name="Zhao L."/>
            <person name="Wei J."/>
            <person name="Que T."/>
            <person name="Du C."/>
            <person name="Cheng J."/>
            <person name="Dai P."/>
            <person name="Han X."/>
            <person name="Huang E."/>
            <person name="Gao Y."/>
            <person name="Liu J."/>
            <person name="Shao H."/>
            <person name="Ye R."/>
            <person name="Li L."/>
            <person name="Wei W."/>
            <person name="Wang X."/>
            <person name="Wang C."/>
            <person name="Yang T."/>
            <person name="Huo Q."/>
            <person name="Li W."/>
            <person name="Guo W."/>
            <person name="Chen H."/>
            <person name="Zhou L."/>
            <person name="Ni X."/>
            <person name="Tian J."/>
            <person name="Zhou Y."/>
            <person name="Sheng Y."/>
            <person name="Liu T."/>
            <person name="Pan Y."/>
            <person name="Xia L."/>
            <person name="Li J."/>
            <person name="Zhao F."/>
            <person name="Cao W."/>
        </authorList>
    </citation>
    <scope>NUCLEOTIDE SEQUENCE</scope>
    <source>
        <strain evidence="1">Dsil-2018</strain>
    </source>
</reference>
<gene>
    <name evidence="1" type="ORF">HPB49_025559</name>
</gene>
<name>A0ACB8DLA5_DERSI</name>
<organism evidence="1 2">
    <name type="scientific">Dermacentor silvarum</name>
    <name type="common">Tick</name>
    <dbReference type="NCBI Taxonomy" id="543639"/>
    <lineage>
        <taxon>Eukaryota</taxon>
        <taxon>Metazoa</taxon>
        <taxon>Ecdysozoa</taxon>
        <taxon>Arthropoda</taxon>
        <taxon>Chelicerata</taxon>
        <taxon>Arachnida</taxon>
        <taxon>Acari</taxon>
        <taxon>Parasitiformes</taxon>
        <taxon>Ixodida</taxon>
        <taxon>Ixodoidea</taxon>
        <taxon>Ixodidae</taxon>
        <taxon>Rhipicephalinae</taxon>
        <taxon>Dermacentor</taxon>
    </lineage>
</organism>
<dbReference type="Proteomes" id="UP000821865">
    <property type="component" value="Chromosome 11"/>
</dbReference>
<accession>A0ACB8DLA5</accession>
<keyword evidence="2" id="KW-1185">Reference proteome</keyword>
<dbReference type="EMBL" id="CM023480">
    <property type="protein sequence ID" value="KAH7971525.1"/>
    <property type="molecule type" value="Genomic_DNA"/>
</dbReference>
<evidence type="ECO:0000313" key="2">
    <source>
        <dbReference type="Proteomes" id="UP000821865"/>
    </source>
</evidence>
<protein>
    <submittedName>
        <fullName evidence="1">Uncharacterized protein</fullName>
    </submittedName>
</protein>
<comment type="caution">
    <text evidence="1">The sequence shown here is derived from an EMBL/GenBank/DDBJ whole genome shotgun (WGS) entry which is preliminary data.</text>
</comment>
<proteinExistence type="predicted"/>
<evidence type="ECO:0000313" key="1">
    <source>
        <dbReference type="EMBL" id="KAH7971525.1"/>
    </source>
</evidence>